<name>A0A8J4X2I2_CLAMG</name>
<proteinExistence type="predicted"/>
<protein>
    <submittedName>
        <fullName evidence="1">Uncharacterized protein</fullName>
    </submittedName>
</protein>
<organism evidence="1 2">
    <name type="scientific">Clarias magur</name>
    <name type="common">Asian catfish</name>
    <name type="synonym">Macropteronotus magur</name>
    <dbReference type="NCBI Taxonomy" id="1594786"/>
    <lineage>
        <taxon>Eukaryota</taxon>
        <taxon>Metazoa</taxon>
        <taxon>Chordata</taxon>
        <taxon>Craniata</taxon>
        <taxon>Vertebrata</taxon>
        <taxon>Euteleostomi</taxon>
        <taxon>Actinopterygii</taxon>
        <taxon>Neopterygii</taxon>
        <taxon>Teleostei</taxon>
        <taxon>Ostariophysi</taxon>
        <taxon>Siluriformes</taxon>
        <taxon>Clariidae</taxon>
        <taxon>Clarias</taxon>
    </lineage>
</organism>
<sequence>MDAVKRRKECKLTVRGSVVQSAANKSFKPDGKSNQFIKVLDLVDFGGVWVIREEGSTTIKIACGVKPASLTLHPLPLMPSSKIFLGRH</sequence>
<dbReference type="EMBL" id="QNUK01000196">
    <property type="protein sequence ID" value="KAF5898531.1"/>
    <property type="molecule type" value="Genomic_DNA"/>
</dbReference>
<gene>
    <name evidence="1" type="ORF">DAT39_011750</name>
</gene>
<reference evidence="1" key="1">
    <citation type="submission" date="2020-07" db="EMBL/GenBank/DDBJ databases">
        <title>Clarias magur genome sequencing, assembly and annotation.</title>
        <authorList>
            <person name="Kushwaha B."/>
            <person name="Kumar R."/>
            <person name="Das P."/>
            <person name="Joshi C.G."/>
            <person name="Kumar D."/>
            <person name="Nagpure N.S."/>
            <person name="Pandey M."/>
            <person name="Agarwal S."/>
            <person name="Srivastava S."/>
            <person name="Singh M."/>
            <person name="Sahoo L."/>
            <person name="Jayasankar P."/>
            <person name="Meher P.K."/>
            <person name="Koringa P.G."/>
            <person name="Iquebal M.A."/>
            <person name="Das S.P."/>
            <person name="Bit A."/>
            <person name="Patnaik S."/>
            <person name="Patel N."/>
            <person name="Shah T.M."/>
            <person name="Hinsu A."/>
            <person name="Jena J.K."/>
        </authorList>
    </citation>
    <scope>NUCLEOTIDE SEQUENCE</scope>
    <source>
        <strain evidence="1">CIFAMagur01</strain>
        <tissue evidence="1">Testis</tissue>
    </source>
</reference>
<keyword evidence="2" id="KW-1185">Reference proteome</keyword>
<evidence type="ECO:0000313" key="1">
    <source>
        <dbReference type="EMBL" id="KAF5898531.1"/>
    </source>
</evidence>
<accession>A0A8J4X2I2</accession>
<dbReference type="AlphaFoldDB" id="A0A8J4X2I2"/>
<comment type="caution">
    <text evidence="1">The sequence shown here is derived from an EMBL/GenBank/DDBJ whole genome shotgun (WGS) entry which is preliminary data.</text>
</comment>
<dbReference type="Proteomes" id="UP000727407">
    <property type="component" value="Unassembled WGS sequence"/>
</dbReference>
<evidence type="ECO:0000313" key="2">
    <source>
        <dbReference type="Proteomes" id="UP000727407"/>
    </source>
</evidence>